<keyword evidence="2" id="KW-0479">Metal-binding</keyword>
<keyword evidence="5" id="KW-0238">DNA-binding</keyword>
<dbReference type="HOGENOM" id="CLU_974434_0_0_1"/>
<dbReference type="GO" id="GO:0008270">
    <property type="term" value="F:zinc ion binding"/>
    <property type="evidence" value="ECO:0007669"/>
    <property type="project" value="UniProtKB-KW"/>
</dbReference>
<evidence type="ECO:0000259" key="7">
    <source>
        <dbReference type="Pfam" id="PF08646"/>
    </source>
</evidence>
<dbReference type="PANTHER" id="PTHR47165">
    <property type="entry name" value="OS03G0429900 PROTEIN"/>
    <property type="match status" value="1"/>
</dbReference>
<evidence type="ECO:0000256" key="3">
    <source>
        <dbReference type="ARBA" id="ARBA00022771"/>
    </source>
</evidence>
<gene>
    <name evidence="8" type="ordered locus">MTR_4g032585</name>
</gene>
<feature type="region of interest" description="Disordered" evidence="6">
    <location>
        <begin position="212"/>
        <end position="255"/>
    </location>
</feature>
<proteinExistence type="inferred from homology"/>
<dbReference type="PANTHER" id="PTHR47165:SF4">
    <property type="entry name" value="OS03G0429900 PROTEIN"/>
    <property type="match status" value="1"/>
</dbReference>
<reference evidence="8 10" key="2">
    <citation type="journal article" date="2014" name="BMC Genomics">
        <title>An improved genome release (version Mt4.0) for the model legume Medicago truncatula.</title>
        <authorList>
            <person name="Tang H."/>
            <person name="Krishnakumar V."/>
            <person name="Bidwell S."/>
            <person name="Rosen B."/>
            <person name="Chan A."/>
            <person name="Zhou S."/>
            <person name="Gentzbittel L."/>
            <person name="Childs K.L."/>
            <person name="Yandell M."/>
            <person name="Gundlach H."/>
            <person name="Mayer K.F."/>
            <person name="Schwartz D.C."/>
            <person name="Town C.D."/>
        </authorList>
    </citation>
    <scope>GENOME REANNOTATION</scope>
    <source>
        <strain evidence="8">A17</strain>
        <strain evidence="9 10">cv. Jemalong A17</strain>
    </source>
</reference>
<keyword evidence="4" id="KW-0862">Zinc</keyword>
<feature type="domain" description="Replication factor A C-terminal" evidence="7">
    <location>
        <begin position="37"/>
        <end position="146"/>
    </location>
</feature>
<dbReference type="EnsemblPlants" id="KEH29260">
    <property type="protein sequence ID" value="KEH29260"/>
    <property type="gene ID" value="MTR_4g032585"/>
</dbReference>
<dbReference type="GO" id="GO:0003677">
    <property type="term" value="F:DNA binding"/>
    <property type="evidence" value="ECO:0007669"/>
    <property type="project" value="UniProtKB-KW"/>
</dbReference>
<keyword evidence="10" id="KW-1185">Reference proteome</keyword>
<protein>
    <submittedName>
        <fullName evidence="8">Replication factor-A carboxy-terminal domain protein</fullName>
    </submittedName>
</protein>
<evidence type="ECO:0000313" key="8">
    <source>
        <dbReference type="EMBL" id="KEH29260.1"/>
    </source>
</evidence>
<dbReference type="eggNOG" id="KOG0851">
    <property type="taxonomic scope" value="Eukaryota"/>
</dbReference>
<evidence type="ECO:0000256" key="2">
    <source>
        <dbReference type="ARBA" id="ARBA00022723"/>
    </source>
</evidence>
<organism evidence="8 10">
    <name type="scientific">Medicago truncatula</name>
    <name type="common">Barrel medic</name>
    <name type="synonym">Medicago tribuloides</name>
    <dbReference type="NCBI Taxonomy" id="3880"/>
    <lineage>
        <taxon>Eukaryota</taxon>
        <taxon>Viridiplantae</taxon>
        <taxon>Streptophyta</taxon>
        <taxon>Embryophyta</taxon>
        <taxon>Tracheophyta</taxon>
        <taxon>Spermatophyta</taxon>
        <taxon>Magnoliopsida</taxon>
        <taxon>eudicotyledons</taxon>
        <taxon>Gunneridae</taxon>
        <taxon>Pentapetalae</taxon>
        <taxon>rosids</taxon>
        <taxon>fabids</taxon>
        <taxon>Fabales</taxon>
        <taxon>Fabaceae</taxon>
        <taxon>Papilionoideae</taxon>
        <taxon>50 kb inversion clade</taxon>
        <taxon>NPAAA clade</taxon>
        <taxon>Hologalegina</taxon>
        <taxon>IRL clade</taxon>
        <taxon>Trifolieae</taxon>
        <taxon>Medicago</taxon>
    </lineage>
</organism>
<comment type="similarity">
    <text evidence="1">Belongs to the replication factor A protein 1 family.</text>
</comment>
<evidence type="ECO:0000256" key="6">
    <source>
        <dbReference type="SAM" id="MobiDB-lite"/>
    </source>
</evidence>
<accession>A0A072UTQ5</accession>
<dbReference type="Proteomes" id="UP000002051">
    <property type="component" value="Chromosome 4"/>
</dbReference>
<evidence type="ECO:0000313" key="9">
    <source>
        <dbReference type="EnsemblPlants" id="KEH29260"/>
    </source>
</evidence>
<reference evidence="8 10" key="1">
    <citation type="journal article" date="2011" name="Nature">
        <title>The Medicago genome provides insight into the evolution of rhizobial symbioses.</title>
        <authorList>
            <person name="Young N.D."/>
            <person name="Debelle F."/>
            <person name="Oldroyd G.E."/>
            <person name="Geurts R."/>
            <person name="Cannon S.B."/>
            <person name="Udvardi M.K."/>
            <person name="Benedito V.A."/>
            <person name="Mayer K.F."/>
            <person name="Gouzy J."/>
            <person name="Schoof H."/>
            <person name="Van de Peer Y."/>
            <person name="Proost S."/>
            <person name="Cook D.R."/>
            <person name="Meyers B.C."/>
            <person name="Spannagl M."/>
            <person name="Cheung F."/>
            <person name="De Mita S."/>
            <person name="Krishnakumar V."/>
            <person name="Gundlach H."/>
            <person name="Zhou S."/>
            <person name="Mudge J."/>
            <person name="Bharti A.K."/>
            <person name="Murray J.D."/>
            <person name="Naoumkina M.A."/>
            <person name="Rosen B."/>
            <person name="Silverstein K.A."/>
            <person name="Tang H."/>
            <person name="Rombauts S."/>
            <person name="Zhao P.X."/>
            <person name="Zhou P."/>
            <person name="Barbe V."/>
            <person name="Bardou P."/>
            <person name="Bechner M."/>
            <person name="Bellec A."/>
            <person name="Berger A."/>
            <person name="Berges H."/>
            <person name="Bidwell S."/>
            <person name="Bisseling T."/>
            <person name="Choisne N."/>
            <person name="Couloux A."/>
            <person name="Denny R."/>
            <person name="Deshpande S."/>
            <person name="Dai X."/>
            <person name="Doyle J.J."/>
            <person name="Dudez A.M."/>
            <person name="Farmer A.D."/>
            <person name="Fouteau S."/>
            <person name="Franken C."/>
            <person name="Gibelin C."/>
            <person name="Gish J."/>
            <person name="Goldstein S."/>
            <person name="Gonzalez A.J."/>
            <person name="Green P.J."/>
            <person name="Hallab A."/>
            <person name="Hartog M."/>
            <person name="Hua A."/>
            <person name="Humphray S.J."/>
            <person name="Jeong D.H."/>
            <person name="Jing Y."/>
            <person name="Jocker A."/>
            <person name="Kenton S.M."/>
            <person name="Kim D.J."/>
            <person name="Klee K."/>
            <person name="Lai H."/>
            <person name="Lang C."/>
            <person name="Lin S."/>
            <person name="Macmil S.L."/>
            <person name="Magdelenat G."/>
            <person name="Matthews L."/>
            <person name="McCorrison J."/>
            <person name="Monaghan E.L."/>
            <person name="Mun J.H."/>
            <person name="Najar F.Z."/>
            <person name="Nicholson C."/>
            <person name="Noirot C."/>
            <person name="O'Bleness M."/>
            <person name="Paule C.R."/>
            <person name="Poulain J."/>
            <person name="Prion F."/>
            <person name="Qin B."/>
            <person name="Qu C."/>
            <person name="Retzel E.F."/>
            <person name="Riddle C."/>
            <person name="Sallet E."/>
            <person name="Samain S."/>
            <person name="Samson N."/>
            <person name="Sanders I."/>
            <person name="Saurat O."/>
            <person name="Scarpelli C."/>
            <person name="Schiex T."/>
            <person name="Segurens B."/>
            <person name="Severin A.J."/>
            <person name="Sherrier D.J."/>
            <person name="Shi R."/>
            <person name="Sims S."/>
            <person name="Singer S.R."/>
            <person name="Sinharoy S."/>
            <person name="Sterck L."/>
            <person name="Viollet A."/>
            <person name="Wang B.B."/>
            <person name="Wang K."/>
            <person name="Wang M."/>
            <person name="Wang X."/>
            <person name="Warfsmann J."/>
            <person name="Weissenbach J."/>
            <person name="White D.D."/>
            <person name="White J.D."/>
            <person name="Wiley G.B."/>
            <person name="Wincker P."/>
            <person name="Xing Y."/>
            <person name="Yang L."/>
            <person name="Yao Z."/>
            <person name="Ying F."/>
            <person name="Zhai J."/>
            <person name="Zhou L."/>
            <person name="Zuber A."/>
            <person name="Denarie J."/>
            <person name="Dixon R.A."/>
            <person name="May G.D."/>
            <person name="Schwartz D.C."/>
            <person name="Rogers J."/>
            <person name="Quetier F."/>
            <person name="Town C.D."/>
            <person name="Roe B.A."/>
        </authorList>
    </citation>
    <scope>NUCLEOTIDE SEQUENCE [LARGE SCALE GENOMIC DNA]</scope>
    <source>
        <strain evidence="8">A17</strain>
        <strain evidence="9 10">cv. Jemalong A17</strain>
    </source>
</reference>
<sequence length="286" mass="31343">MSGSLIVPLADDMMNTKNMTIEDLIESTDLGNVIVFASICGIEPEYGWYYDACTKCAGRITIVAGRMFCPRCKQSRNVVPRFKLHVQVMDTTGSTSFILFDRNVSNYVGRSVQDLIDAQGQGDNSLGYPADLEVLVGKKMLFKVDITNGNLLHNWRNYGVKRTSDDAELIQMFIKKHNVKVIEDDDEAAAIDVHVTQEVALAKEVPTIEGGDSNMIKSLEGPAIEGDDSNKSLVNQQDGELTPCSKVGGKRSADQDVSDVAIVAEVGERSINKPVKLKSVKIEKNP</sequence>
<evidence type="ECO:0000313" key="10">
    <source>
        <dbReference type="Proteomes" id="UP000002051"/>
    </source>
</evidence>
<dbReference type="CDD" id="cd04476">
    <property type="entry name" value="RPA1_DBD_C"/>
    <property type="match status" value="1"/>
</dbReference>
<dbReference type="Gene3D" id="2.40.50.140">
    <property type="entry name" value="Nucleic acid-binding proteins"/>
    <property type="match status" value="1"/>
</dbReference>
<dbReference type="AlphaFoldDB" id="A0A072UTQ5"/>
<dbReference type="SUPFAM" id="SSF50249">
    <property type="entry name" value="Nucleic acid-binding proteins"/>
    <property type="match status" value="1"/>
</dbReference>
<evidence type="ECO:0000256" key="1">
    <source>
        <dbReference type="ARBA" id="ARBA00005690"/>
    </source>
</evidence>
<dbReference type="InterPro" id="IPR012340">
    <property type="entry name" value="NA-bd_OB-fold"/>
</dbReference>
<evidence type="ECO:0000256" key="4">
    <source>
        <dbReference type="ARBA" id="ARBA00022833"/>
    </source>
</evidence>
<name>A0A072UTQ5_MEDTR</name>
<keyword evidence="3" id="KW-0863">Zinc-finger</keyword>
<dbReference type="Pfam" id="PF08646">
    <property type="entry name" value="Rep_fac-A_C"/>
    <property type="match status" value="1"/>
</dbReference>
<reference evidence="9" key="3">
    <citation type="submission" date="2015-04" db="UniProtKB">
        <authorList>
            <consortium name="EnsemblPlants"/>
        </authorList>
    </citation>
    <scope>IDENTIFICATION</scope>
    <source>
        <strain evidence="9">cv. Jemalong A17</strain>
    </source>
</reference>
<evidence type="ECO:0000256" key="5">
    <source>
        <dbReference type="ARBA" id="ARBA00023125"/>
    </source>
</evidence>
<dbReference type="EMBL" id="CM001220">
    <property type="protein sequence ID" value="KEH29260.1"/>
    <property type="molecule type" value="Genomic_DNA"/>
</dbReference>
<dbReference type="STRING" id="3880.A0A072UTQ5"/>
<dbReference type="InterPro" id="IPR013955">
    <property type="entry name" value="Rep_factor-A_C"/>
</dbReference>
<dbReference type="InterPro" id="IPR047192">
    <property type="entry name" value="Euk_RPA1_DBD_C"/>
</dbReference>